<dbReference type="Gene3D" id="3.60.40.10">
    <property type="entry name" value="PPM-type phosphatase domain"/>
    <property type="match status" value="1"/>
</dbReference>
<gene>
    <name evidence="4" type="ORF">F6R98_11150</name>
</gene>
<dbReference type="AlphaFoldDB" id="A0A5Q0BLV4"/>
<dbReference type="Gene3D" id="3.40.50.2300">
    <property type="match status" value="1"/>
</dbReference>
<dbReference type="InterPro" id="IPR036457">
    <property type="entry name" value="PPM-type-like_dom_sf"/>
</dbReference>
<proteinExistence type="predicted"/>
<dbReference type="InterPro" id="IPR001789">
    <property type="entry name" value="Sig_transdc_resp-reg_receiver"/>
</dbReference>
<dbReference type="SMART" id="SM00448">
    <property type="entry name" value="REC"/>
    <property type="match status" value="1"/>
</dbReference>
<dbReference type="OrthoDB" id="9811749at2"/>
<evidence type="ECO:0000256" key="1">
    <source>
        <dbReference type="ARBA" id="ARBA00022801"/>
    </source>
</evidence>
<dbReference type="SUPFAM" id="SSF52172">
    <property type="entry name" value="CheY-like"/>
    <property type="match status" value="1"/>
</dbReference>
<organism evidence="4 5">
    <name type="scientific">Candidatus Methylospira mobilis</name>
    <dbReference type="NCBI Taxonomy" id="1808979"/>
    <lineage>
        <taxon>Bacteria</taxon>
        <taxon>Pseudomonadati</taxon>
        <taxon>Pseudomonadota</taxon>
        <taxon>Gammaproteobacteria</taxon>
        <taxon>Methylococcales</taxon>
        <taxon>Methylococcaceae</taxon>
        <taxon>Candidatus Methylospira</taxon>
    </lineage>
</organism>
<dbReference type="PANTHER" id="PTHR43156:SF2">
    <property type="entry name" value="STAGE II SPORULATION PROTEIN E"/>
    <property type="match status" value="1"/>
</dbReference>
<dbReference type="Pfam" id="PF07228">
    <property type="entry name" value="SpoIIE"/>
    <property type="match status" value="1"/>
</dbReference>
<dbReference type="Proteomes" id="UP000325755">
    <property type="component" value="Chromosome"/>
</dbReference>
<dbReference type="InterPro" id="IPR001932">
    <property type="entry name" value="PPM-type_phosphatase-like_dom"/>
</dbReference>
<feature type="modified residue" description="4-aspartylphosphate" evidence="2">
    <location>
        <position position="68"/>
    </location>
</feature>
<evidence type="ECO:0000313" key="4">
    <source>
        <dbReference type="EMBL" id="QFY43108.1"/>
    </source>
</evidence>
<feature type="domain" description="Response regulatory" evidence="3">
    <location>
        <begin position="18"/>
        <end position="135"/>
    </location>
</feature>
<sequence>MTEEHDVSAALLIKHRIVVLLIDDQKIIGEAIRRMLKDETDIDFHFCNDPSLALGEAQRLQPTLILQDLVMPDINGLDLVLLFRGNPVTRNVPLIVLSSKEEPAVKAEAFARGANDYLVKLPDRIELIARMRYHSNAYIAQLQRDEAYNALAAELGEAATYVRSQLPLPIASGSIRTAWEFVPSTMLGGDSFGYFSIDPEHFAFFLLDVCGHGVGPALLSVSAMAALNGQTLADVDYKSPSEVLTALNAAYAMEKHNQLYFTIWYGVFNRNSRIVSYASAGHPPAIVVSGGNAPLELRQQSMPIGLMDDTEFDTAEFELPANSIVYLFSDGIYEVTLPEGREFRFPEFTEKVASITAANGGMQEMLQEMRSVQNRQDFDDDVSILELKFE</sequence>
<dbReference type="SMART" id="SM00331">
    <property type="entry name" value="PP2C_SIG"/>
    <property type="match status" value="1"/>
</dbReference>
<reference evidence="4 5" key="1">
    <citation type="submission" date="2019-09" db="EMBL/GenBank/DDBJ databases">
        <title>Ecophysiology of the spiral-shaped methanotroph Methylospira mobilis as revealed by the complete genome sequence.</title>
        <authorList>
            <person name="Oshkin I.Y."/>
            <person name="Dedysh S.N."/>
            <person name="Miroshnikov K."/>
            <person name="Danilova O.V."/>
            <person name="Hakobyan A."/>
            <person name="Liesack W."/>
        </authorList>
    </citation>
    <scope>NUCLEOTIDE SEQUENCE [LARGE SCALE GENOMIC DNA]</scope>
    <source>
        <strain evidence="4 5">Shm1</strain>
    </source>
</reference>
<name>A0A5Q0BLV4_9GAMM</name>
<accession>A0A5Q0BLV4</accession>
<dbReference type="InterPro" id="IPR052016">
    <property type="entry name" value="Bact_Sigma-Reg"/>
</dbReference>
<evidence type="ECO:0000259" key="3">
    <source>
        <dbReference type="PROSITE" id="PS50110"/>
    </source>
</evidence>
<dbReference type="GO" id="GO:0000160">
    <property type="term" value="P:phosphorelay signal transduction system"/>
    <property type="evidence" value="ECO:0007669"/>
    <property type="project" value="InterPro"/>
</dbReference>
<evidence type="ECO:0000256" key="2">
    <source>
        <dbReference type="PROSITE-ProRule" id="PRU00169"/>
    </source>
</evidence>
<dbReference type="KEGG" id="mmob:F6R98_11150"/>
<dbReference type="PROSITE" id="PS50110">
    <property type="entry name" value="RESPONSE_REGULATORY"/>
    <property type="match status" value="1"/>
</dbReference>
<dbReference type="GO" id="GO:0016791">
    <property type="term" value="F:phosphatase activity"/>
    <property type="evidence" value="ECO:0007669"/>
    <property type="project" value="TreeGrafter"/>
</dbReference>
<dbReference type="InterPro" id="IPR011006">
    <property type="entry name" value="CheY-like_superfamily"/>
</dbReference>
<keyword evidence="2" id="KW-0597">Phosphoprotein</keyword>
<keyword evidence="1" id="KW-0378">Hydrolase</keyword>
<dbReference type="InParanoid" id="A0A5Q0BLV4"/>
<evidence type="ECO:0000313" key="5">
    <source>
        <dbReference type="Proteomes" id="UP000325755"/>
    </source>
</evidence>
<dbReference type="SUPFAM" id="SSF81606">
    <property type="entry name" value="PP2C-like"/>
    <property type="match status" value="1"/>
</dbReference>
<dbReference type="EMBL" id="CP044205">
    <property type="protein sequence ID" value="QFY43108.1"/>
    <property type="molecule type" value="Genomic_DNA"/>
</dbReference>
<dbReference type="Pfam" id="PF00072">
    <property type="entry name" value="Response_reg"/>
    <property type="match status" value="1"/>
</dbReference>
<keyword evidence="5" id="KW-1185">Reference proteome</keyword>
<protein>
    <submittedName>
        <fullName evidence="4">SpoIIE family protein phosphatase</fullName>
    </submittedName>
</protein>
<dbReference type="PANTHER" id="PTHR43156">
    <property type="entry name" value="STAGE II SPORULATION PROTEIN E-RELATED"/>
    <property type="match status" value="1"/>
</dbReference>
<dbReference type="RefSeq" id="WP_153249092.1">
    <property type="nucleotide sequence ID" value="NZ_CP044205.1"/>
</dbReference>